<feature type="domain" description="HD-GYP" evidence="3">
    <location>
        <begin position="148"/>
        <end position="349"/>
    </location>
</feature>
<dbReference type="PROSITE" id="PS51832">
    <property type="entry name" value="HD_GYP"/>
    <property type="match status" value="1"/>
</dbReference>
<dbReference type="InterPro" id="IPR052020">
    <property type="entry name" value="Cyclic_di-GMP/3'3'-cGAMP_PDE"/>
</dbReference>
<keyword evidence="1" id="KW-0597">Phosphoprotein</keyword>
<evidence type="ECO:0000313" key="5">
    <source>
        <dbReference type="Proteomes" id="UP000756860"/>
    </source>
</evidence>
<organism evidence="4 5">
    <name type="scientific">Geomobilimonas luticola</name>
    <dbReference type="NCBI Taxonomy" id="1114878"/>
    <lineage>
        <taxon>Bacteria</taxon>
        <taxon>Pseudomonadati</taxon>
        <taxon>Thermodesulfobacteriota</taxon>
        <taxon>Desulfuromonadia</taxon>
        <taxon>Geobacterales</taxon>
        <taxon>Geobacteraceae</taxon>
        <taxon>Geomobilimonas</taxon>
    </lineage>
</organism>
<sequence length="350" mass="39629">MMNHANRIMVVDDNPVSLEFAATLLKEYGYPPLSCDNAADALAIMAKNRIDAVITDIRMPEISGIELLEKIRQQYPEIPVILMTAHAELDTAVQAIQKGTFDFILKPYKPLQLIHAIEKAVSHRHMREYERNYRRALKDVARKRRNELREAGKEMIQRLVTASEYRDDNTGDHIKRIGNFVRLLGQEMGLPTGFVETMSFSSMMHDVGKIGIPDQILQKAGPLTADEFEVMKTHTTIGEIILGNASQPSIRMAASIARNHHERWDGSGYPSGLKGEEIPLEGRIVMLVDQYDALRSKRPYKPDLDHRTVVEILTCGDGRTKPEHFDPGILNAFVRKEAEFEEIYNHVTAS</sequence>
<dbReference type="InterPro" id="IPR037522">
    <property type="entry name" value="HD_GYP_dom"/>
</dbReference>
<gene>
    <name evidence="4" type="ORF">KI810_16205</name>
</gene>
<protein>
    <submittedName>
        <fullName evidence="4">Response regulator</fullName>
    </submittedName>
</protein>
<dbReference type="SMART" id="SM00448">
    <property type="entry name" value="REC"/>
    <property type="match status" value="1"/>
</dbReference>
<name>A0ABS5SGW7_9BACT</name>
<dbReference type="SUPFAM" id="SSF109604">
    <property type="entry name" value="HD-domain/PDEase-like"/>
    <property type="match status" value="1"/>
</dbReference>
<dbReference type="PROSITE" id="PS50110">
    <property type="entry name" value="RESPONSE_REGULATORY"/>
    <property type="match status" value="1"/>
</dbReference>
<dbReference type="InterPro" id="IPR001789">
    <property type="entry name" value="Sig_transdc_resp-reg_receiver"/>
</dbReference>
<evidence type="ECO:0000256" key="1">
    <source>
        <dbReference type="PROSITE-ProRule" id="PRU00169"/>
    </source>
</evidence>
<dbReference type="EMBL" id="JAHCVK010000012">
    <property type="protein sequence ID" value="MBT0654596.1"/>
    <property type="molecule type" value="Genomic_DNA"/>
</dbReference>
<dbReference type="SMART" id="SM00471">
    <property type="entry name" value="HDc"/>
    <property type="match status" value="1"/>
</dbReference>
<dbReference type="CDD" id="cd00077">
    <property type="entry name" value="HDc"/>
    <property type="match status" value="1"/>
</dbReference>
<dbReference type="Gene3D" id="1.10.3210.10">
    <property type="entry name" value="Hypothetical protein af1432"/>
    <property type="match status" value="1"/>
</dbReference>
<dbReference type="Pfam" id="PF00072">
    <property type="entry name" value="Response_reg"/>
    <property type="match status" value="1"/>
</dbReference>
<dbReference type="Pfam" id="PF13487">
    <property type="entry name" value="HD_5"/>
    <property type="match status" value="1"/>
</dbReference>
<feature type="modified residue" description="4-aspartylphosphate" evidence="1">
    <location>
        <position position="56"/>
    </location>
</feature>
<dbReference type="InterPro" id="IPR003607">
    <property type="entry name" value="HD/PDEase_dom"/>
</dbReference>
<dbReference type="SUPFAM" id="SSF52172">
    <property type="entry name" value="CheY-like"/>
    <property type="match status" value="1"/>
</dbReference>
<dbReference type="Proteomes" id="UP000756860">
    <property type="component" value="Unassembled WGS sequence"/>
</dbReference>
<reference evidence="4 5" key="1">
    <citation type="submission" date="2021-05" db="EMBL/GenBank/DDBJ databases">
        <title>The draft genome of Geobacter luticola JCM 17780.</title>
        <authorList>
            <person name="Xu Z."/>
            <person name="Masuda Y."/>
            <person name="Itoh H."/>
            <person name="Senoo K."/>
        </authorList>
    </citation>
    <scope>NUCLEOTIDE SEQUENCE [LARGE SCALE GENOMIC DNA]</scope>
    <source>
        <strain evidence="4 5">JCM 17780</strain>
    </source>
</reference>
<dbReference type="Gene3D" id="3.40.50.2300">
    <property type="match status" value="1"/>
</dbReference>
<feature type="domain" description="Response regulatory" evidence="2">
    <location>
        <begin position="7"/>
        <end position="121"/>
    </location>
</feature>
<accession>A0ABS5SGW7</accession>
<evidence type="ECO:0000259" key="3">
    <source>
        <dbReference type="PROSITE" id="PS51832"/>
    </source>
</evidence>
<dbReference type="PANTHER" id="PTHR45228">
    <property type="entry name" value="CYCLIC DI-GMP PHOSPHODIESTERASE TM_0186-RELATED"/>
    <property type="match status" value="1"/>
</dbReference>
<evidence type="ECO:0000313" key="4">
    <source>
        <dbReference type="EMBL" id="MBT0654596.1"/>
    </source>
</evidence>
<dbReference type="RefSeq" id="WP_214176604.1">
    <property type="nucleotide sequence ID" value="NZ_JAHCVK010000012.1"/>
</dbReference>
<dbReference type="PANTHER" id="PTHR45228:SF8">
    <property type="entry name" value="TWO-COMPONENT RESPONSE REGULATOR-RELATED"/>
    <property type="match status" value="1"/>
</dbReference>
<dbReference type="InterPro" id="IPR011006">
    <property type="entry name" value="CheY-like_superfamily"/>
</dbReference>
<comment type="caution">
    <text evidence="4">The sequence shown here is derived from an EMBL/GenBank/DDBJ whole genome shotgun (WGS) entry which is preliminary data.</text>
</comment>
<evidence type="ECO:0000259" key="2">
    <source>
        <dbReference type="PROSITE" id="PS50110"/>
    </source>
</evidence>
<keyword evidence="5" id="KW-1185">Reference proteome</keyword>
<proteinExistence type="predicted"/>